<proteinExistence type="predicted"/>
<dbReference type="InterPro" id="IPR009057">
    <property type="entry name" value="Homeodomain-like_sf"/>
</dbReference>
<name>A0A2P4R3Y4_9LACO</name>
<evidence type="ECO:0000259" key="1">
    <source>
        <dbReference type="Pfam" id="PF14278"/>
    </source>
</evidence>
<dbReference type="InterPro" id="IPR050624">
    <property type="entry name" value="HTH-type_Tx_Regulator"/>
</dbReference>
<dbReference type="Pfam" id="PF14278">
    <property type="entry name" value="TetR_C_8"/>
    <property type="match status" value="1"/>
</dbReference>
<reference evidence="2" key="1">
    <citation type="submission" date="2018-01" db="EMBL/GenBank/DDBJ databases">
        <title>Genome sequnecing of Lactobacillus formosensis KACC 18721.</title>
        <authorList>
            <person name="Kim S.-J."/>
            <person name="Heo J."/>
        </authorList>
    </citation>
    <scope>NUCLEOTIDE SEQUENCE</scope>
    <source>
        <strain evidence="2">KACC 18721</strain>
    </source>
</reference>
<dbReference type="InterPro" id="IPR039532">
    <property type="entry name" value="TetR_C_Firmicutes"/>
</dbReference>
<sequence>MPNDTEKILSSALCVVLHHKNIDKITVKDIVTECDLTRQTFYNHFNDVYDLVEFSAGKIAKKVLDNTANYDNWQKGFYDVMILIKHNKKLSKNVYESIYRDVMGKYTYEVIYNYIIAIVDKQAQDMDVAQKHKDFIAHFYSLAFIAIILEWVHNDMKEDPQEIVAQIGVLVKGDFQKALKKYAK</sequence>
<organism evidence="2">
    <name type="scientific">Companilactobacillus formosensis</name>
    <dbReference type="NCBI Taxonomy" id="1617889"/>
    <lineage>
        <taxon>Bacteria</taxon>
        <taxon>Bacillati</taxon>
        <taxon>Bacillota</taxon>
        <taxon>Bacilli</taxon>
        <taxon>Lactobacillales</taxon>
        <taxon>Lactobacillaceae</taxon>
        <taxon>Companilactobacillus</taxon>
    </lineage>
</organism>
<protein>
    <submittedName>
        <fullName evidence="2">TetR family transcriptional regulator</fullName>
    </submittedName>
</protein>
<comment type="caution">
    <text evidence="2">The sequence shown here is derived from an EMBL/GenBank/DDBJ whole genome shotgun (WGS) entry which is preliminary data.</text>
</comment>
<dbReference type="EMBL" id="PPWZ01000092">
    <property type="protein sequence ID" value="POH35978.1"/>
    <property type="molecule type" value="Genomic_DNA"/>
</dbReference>
<dbReference type="Gene3D" id="1.10.357.10">
    <property type="entry name" value="Tetracycline Repressor, domain 2"/>
    <property type="match status" value="1"/>
</dbReference>
<dbReference type="PANTHER" id="PTHR43479">
    <property type="entry name" value="ACREF/ENVCD OPERON REPRESSOR-RELATED"/>
    <property type="match status" value="1"/>
</dbReference>
<gene>
    <name evidence="2" type="ORF">C2R26_11090</name>
</gene>
<accession>A0A2P4R3Y4</accession>
<feature type="domain" description="Transcriptional regulator TetR C-terminal Firmicutes type" evidence="1">
    <location>
        <begin position="71"/>
        <end position="172"/>
    </location>
</feature>
<dbReference type="AlphaFoldDB" id="A0A2P4R3Y4"/>
<dbReference type="SUPFAM" id="SSF46689">
    <property type="entry name" value="Homeodomain-like"/>
    <property type="match status" value="1"/>
</dbReference>
<dbReference type="PANTHER" id="PTHR43479:SF7">
    <property type="entry name" value="TETR-FAMILY TRANSCRIPTIONAL REGULATOR"/>
    <property type="match status" value="1"/>
</dbReference>
<evidence type="ECO:0000313" key="2">
    <source>
        <dbReference type="EMBL" id="POH35978.1"/>
    </source>
</evidence>